<keyword evidence="2" id="KW-1185">Reference proteome</keyword>
<comment type="caution">
    <text evidence="1">The sequence shown here is derived from an EMBL/GenBank/DDBJ whole genome shotgun (WGS) entry which is preliminary data.</text>
</comment>
<gene>
    <name evidence="1" type="ORF">RI048_08675</name>
</gene>
<dbReference type="EMBL" id="JAVLSJ010000004">
    <property type="protein sequence ID" value="MDR9848283.1"/>
    <property type="molecule type" value="Genomic_DNA"/>
</dbReference>
<dbReference type="Proteomes" id="UP001246576">
    <property type="component" value="Unassembled WGS sequence"/>
</dbReference>
<evidence type="ECO:0008006" key="3">
    <source>
        <dbReference type="Google" id="ProtNLM"/>
    </source>
</evidence>
<evidence type="ECO:0000313" key="1">
    <source>
        <dbReference type="EMBL" id="MDR9848283.1"/>
    </source>
</evidence>
<organism evidence="1 2">
    <name type="scientific">Herbaspirillum huttiense subsp. lycopersici</name>
    <dbReference type="NCBI Taxonomy" id="3074428"/>
    <lineage>
        <taxon>Bacteria</taxon>
        <taxon>Pseudomonadati</taxon>
        <taxon>Pseudomonadota</taxon>
        <taxon>Betaproteobacteria</taxon>
        <taxon>Burkholderiales</taxon>
        <taxon>Oxalobacteraceae</taxon>
        <taxon>Herbaspirillum</taxon>
    </lineage>
</organism>
<evidence type="ECO:0000313" key="2">
    <source>
        <dbReference type="Proteomes" id="UP001246576"/>
    </source>
</evidence>
<sequence>MGIAQAGIVFRPLEPLVDIESFVSGLFGTKVVQIEHPDIGQFDIRHPGDVMVQRFEDAYFVCNNDLVWDLLEFPQTDVTQTYRRLGSPHLFMAFCHYDSGGSYGYAFFEGGKRTRSRLQTVGSANRQALIEYGTAKDFERNWLSANFYLEEDDCPREEWQKIYFQGNREIEVPEYFLTKRILEEGMVGNFGVCPWDTNLEPSCYFFKAMEKKRHWWQFWKD</sequence>
<dbReference type="RefSeq" id="WP_134040306.1">
    <property type="nucleotide sequence ID" value="NZ_JAVLSJ010000004.1"/>
</dbReference>
<protein>
    <recommendedName>
        <fullName evidence="3">DUF5672 domain-containing protein</fullName>
    </recommendedName>
</protein>
<proteinExistence type="predicted"/>
<accession>A0ABU2EK85</accession>
<name>A0ABU2EK85_9BURK</name>
<reference evidence="1" key="1">
    <citation type="submission" date="2023-09" db="EMBL/GenBank/DDBJ databases">
        <title>Description of first Herbaspirillum huttiense subsp. nephrolepsisexaltata and Herbaspirillum huttiense subsp. lycopersicon.</title>
        <authorList>
            <person name="Poudel M."/>
            <person name="Sharma A."/>
            <person name="Goss E."/>
            <person name="Tapia J.H."/>
            <person name="Harmon C.M."/>
            <person name="Jones J.B."/>
        </authorList>
    </citation>
    <scope>NUCLEOTIDE SEQUENCE</scope>
    <source>
        <strain evidence="1">SE1</strain>
    </source>
</reference>